<evidence type="ECO:0000256" key="2">
    <source>
        <dbReference type="SAM" id="Phobius"/>
    </source>
</evidence>
<feature type="transmembrane region" description="Helical" evidence="2">
    <location>
        <begin position="441"/>
        <end position="464"/>
    </location>
</feature>
<keyword evidence="3" id="KW-0732">Signal</keyword>
<evidence type="ECO:0000313" key="5">
    <source>
        <dbReference type="EMBL" id="PZQ50894.1"/>
    </source>
</evidence>
<dbReference type="EMBL" id="QFPX01000033">
    <property type="protein sequence ID" value="PZQ50894.1"/>
    <property type="molecule type" value="Genomic_DNA"/>
</dbReference>
<gene>
    <name evidence="5" type="ORF">DI555_22320</name>
</gene>
<feature type="compositionally biased region" description="Polar residues" evidence="1">
    <location>
        <begin position="1103"/>
        <end position="1132"/>
    </location>
</feature>
<sequence length="1250" mass="131541">MGHKCRGATALLAAAHLLRPAPAMAIDASFHTYDGFAETVDAFRLVSMIFGDPRYETLVLIVATVGIALGAVIASIRGSGMGLVAFGFQILFGVGVFVGLIASTGTVHVYDRVRNAYQAVGGVPNLLVLVAGASNMMERALVETIDDNTLDPGAKLEFGAGGHSFDLFLNAVSPRGPMTDTFLDATIKDYVRQCYPVARVSAAYGVDDDQLLRTSTDLPASFAAMAGPATFSTVYTESDKGGSTVSCTEAWDHIADRLSDPALFEPYSKQVCAQTGYDTQDAQQLARCREQLGDLGQMMLDRPLTAQALFTHTLLAQSVGDVLFEDSPAGAGRALANRAVTSNGLATMSVANEWMPTIRAAVFGIMLFMIPIALLFVLTPINLRVASFSLGMFVFVALWGVIDAGIYQLTLGRAMAPLAELRSNNLAANAWLLAPSAAMKALAVFGTFRTAAAGLAGAFVFTVFRFSGNVFSAFTSGSLGIAGQGTASAAPMATAEGQASALEAQASAIGTGSRRAASSSFGDFGERASFQTNRAFGEAGHVLGESPGARGSTALALGGIEGAKQLGSLAPALTGKDLSDPAVARAVEASAATGAIHQFAEKDALRAIGIGYFGEGQAGEKAFAAFSQNLVQWRAFGDQRAYGMMMQAATRHFERAGYQQRDAQLKATGVIAEAQADPTFAKLIANAYDQQQLLANDLTGAQIQVGAMQGRRDHAGGHVAQTERGNVATEQAWRTGSNHGQRQAASMLGLGVSETARRVGFINALSGEARSTAITQLAHSTGRSEAQVLRALESYNAAVQVGTADGANAEAAREGTSVYGRTRETAAYDFAERAGKLDAQREVGLDGIRSSARIGEQRREADNEGFAQGAYAAGASVREAARLDSFITSLSQTVGNREDMDEGGAAGIGDRARNRRLTSIVGNERLSRMQGLLAANGIRLTKRQIAMGENGDFSMNLTPETAAAFWKAGLINESQLGAIANGGTARLSLADNDMLVSSTTSFTQSARSDTSTRFEAGKQAGPDTIEHFMGGGPEGKQMLANWLKGGFEMDRKGEWRLKPQVADTLQRDLQAVMVQSGWQRSLTRSADKKTTLSNSWAVGLGGSASSHETTTGSADHSSKGPRQSQTSTSRANLQLGVDGRESNGTGIAASGTLDIVNYDVRSAIASAEQSAARRKDPEKVFSETLSEGILGRGGLRNEYLGEAAAGHSVYDPTSMFGTLEQYSVLQTGRLSTDLNHGVGDDDPKYRRRKD</sequence>
<evidence type="ECO:0000256" key="1">
    <source>
        <dbReference type="SAM" id="MobiDB-lite"/>
    </source>
</evidence>
<name>A0A2W5NCS3_9SPHN</name>
<accession>A0A2W5NCS3</accession>
<feature type="transmembrane region" description="Helical" evidence="2">
    <location>
        <begin position="57"/>
        <end position="76"/>
    </location>
</feature>
<comment type="caution">
    <text evidence="5">The sequence shown here is derived from an EMBL/GenBank/DDBJ whole genome shotgun (WGS) entry which is preliminary data.</text>
</comment>
<feature type="region of interest" description="Disordered" evidence="1">
    <location>
        <begin position="1098"/>
        <end position="1148"/>
    </location>
</feature>
<reference evidence="5 6" key="1">
    <citation type="submission" date="2017-08" db="EMBL/GenBank/DDBJ databases">
        <title>Infants hospitalized years apart are colonized by the same room-sourced microbial strains.</title>
        <authorList>
            <person name="Brooks B."/>
            <person name="Olm M.R."/>
            <person name="Firek B.A."/>
            <person name="Baker R."/>
            <person name="Thomas B.C."/>
            <person name="Morowitz M.J."/>
            <person name="Banfield J.F."/>
        </authorList>
    </citation>
    <scope>NUCLEOTIDE SEQUENCE [LARGE SCALE GENOMIC DNA]</scope>
    <source>
        <strain evidence="5">S2_005_002_R2_33</strain>
    </source>
</reference>
<dbReference type="AlphaFoldDB" id="A0A2W5NCS3"/>
<keyword evidence="2" id="KW-1133">Transmembrane helix</keyword>
<keyword evidence="2" id="KW-0472">Membrane</keyword>
<keyword evidence="2" id="KW-0812">Transmembrane</keyword>
<feature type="transmembrane region" description="Helical" evidence="2">
    <location>
        <begin position="358"/>
        <end position="379"/>
    </location>
</feature>
<evidence type="ECO:0000256" key="3">
    <source>
        <dbReference type="SAM" id="SignalP"/>
    </source>
</evidence>
<dbReference type="Proteomes" id="UP000249082">
    <property type="component" value="Unassembled WGS sequence"/>
</dbReference>
<feature type="transmembrane region" description="Helical" evidence="2">
    <location>
        <begin position="83"/>
        <end position="110"/>
    </location>
</feature>
<feature type="signal peptide" evidence="3">
    <location>
        <begin position="1"/>
        <end position="25"/>
    </location>
</feature>
<feature type="domain" description="TraG N-terminal Proteobacteria" evidence="4">
    <location>
        <begin position="30"/>
        <end position="476"/>
    </location>
</feature>
<feature type="chain" id="PRO_5016071637" evidence="3">
    <location>
        <begin position="26"/>
        <end position="1250"/>
    </location>
</feature>
<proteinExistence type="predicted"/>
<evidence type="ECO:0000313" key="6">
    <source>
        <dbReference type="Proteomes" id="UP000249082"/>
    </source>
</evidence>
<dbReference type="Pfam" id="PF07916">
    <property type="entry name" value="TraG_N"/>
    <property type="match status" value="1"/>
</dbReference>
<feature type="transmembrane region" description="Helical" evidence="2">
    <location>
        <begin position="385"/>
        <end position="407"/>
    </location>
</feature>
<evidence type="ECO:0000259" key="4">
    <source>
        <dbReference type="Pfam" id="PF07916"/>
    </source>
</evidence>
<organism evidence="5 6">
    <name type="scientific">Novosphingobium pentaromativorans</name>
    <dbReference type="NCBI Taxonomy" id="205844"/>
    <lineage>
        <taxon>Bacteria</taxon>
        <taxon>Pseudomonadati</taxon>
        <taxon>Pseudomonadota</taxon>
        <taxon>Alphaproteobacteria</taxon>
        <taxon>Sphingomonadales</taxon>
        <taxon>Sphingomonadaceae</taxon>
        <taxon>Novosphingobium</taxon>
    </lineage>
</organism>
<dbReference type="InterPro" id="IPR012931">
    <property type="entry name" value="TraG_N_Proteobacteria"/>
</dbReference>
<protein>
    <submittedName>
        <fullName evidence="5">Conjugal transfer protein TraG</fullName>
    </submittedName>
</protein>